<keyword evidence="4" id="KW-1185">Reference proteome</keyword>
<accession>A0ABR7NC67</accession>
<dbReference type="Pfam" id="PF06580">
    <property type="entry name" value="His_kinase"/>
    <property type="match status" value="1"/>
</dbReference>
<keyword evidence="1" id="KW-1133">Transmembrane helix</keyword>
<name>A0ABR7NC67_9FIRM</name>
<dbReference type="Proteomes" id="UP000657421">
    <property type="component" value="Unassembled WGS sequence"/>
</dbReference>
<keyword evidence="1" id="KW-0812">Transmembrane</keyword>
<dbReference type="SUPFAM" id="SSF55874">
    <property type="entry name" value="ATPase domain of HSP90 chaperone/DNA topoisomerase II/histidine kinase"/>
    <property type="match status" value="1"/>
</dbReference>
<feature type="transmembrane region" description="Helical" evidence="1">
    <location>
        <begin position="290"/>
        <end position="312"/>
    </location>
</feature>
<keyword evidence="3" id="KW-0418">Kinase</keyword>
<evidence type="ECO:0000256" key="1">
    <source>
        <dbReference type="SAM" id="Phobius"/>
    </source>
</evidence>
<dbReference type="Pfam" id="PF02518">
    <property type="entry name" value="HATPase_c"/>
    <property type="match status" value="1"/>
</dbReference>
<dbReference type="InterPro" id="IPR036890">
    <property type="entry name" value="HATPase_C_sf"/>
</dbReference>
<dbReference type="InterPro" id="IPR010559">
    <property type="entry name" value="Sig_transdc_His_kin_internal"/>
</dbReference>
<dbReference type="SMART" id="SM00387">
    <property type="entry name" value="HATPase_c"/>
    <property type="match status" value="1"/>
</dbReference>
<proteinExistence type="predicted"/>
<feature type="domain" description="Histidine kinase/HSP90-like ATPase" evidence="2">
    <location>
        <begin position="469"/>
        <end position="584"/>
    </location>
</feature>
<dbReference type="Gene3D" id="3.30.565.10">
    <property type="entry name" value="Histidine kinase-like ATPase, C-terminal domain"/>
    <property type="match status" value="1"/>
</dbReference>
<feature type="transmembrane region" description="Helical" evidence="1">
    <location>
        <begin position="15"/>
        <end position="34"/>
    </location>
</feature>
<dbReference type="Gene3D" id="6.10.340.10">
    <property type="match status" value="1"/>
</dbReference>
<keyword evidence="3" id="KW-0808">Transferase</keyword>
<evidence type="ECO:0000259" key="2">
    <source>
        <dbReference type="SMART" id="SM00387"/>
    </source>
</evidence>
<dbReference type="PANTHER" id="PTHR34220:SF7">
    <property type="entry name" value="SENSOR HISTIDINE KINASE YPDA"/>
    <property type="match status" value="1"/>
</dbReference>
<dbReference type="EMBL" id="JACRSZ010000014">
    <property type="protein sequence ID" value="MBC8574001.1"/>
    <property type="molecule type" value="Genomic_DNA"/>
</dbReference>
<sequence>MLRQWTKGLSLQKKIMTVVLGNMVVILFSMVLFMQATVYRNMQKETISGNGERLVQIDRNISLILNQIAEDTLDIYSDIQKKIGVSKDILNNHRAFSIYFAQYYPMLIKAMRSYRYIHSMMLFTKDGEEYYQSTNVAGNFLQEDLYAKTLEMADPNKIITWSTELGENFYLDTDSNKKIVSEILEIKINYKTEALFVVNIYAEELENFIENAQENEYLVLQLNQNNMISSVQDTSRFTQEDLYQLLESIDRDNFVNTSDYYIFTEKIETTDWKLSLIYPKRQINKNSFESISSVLILIFVFGIGMFCINLVIVKEVTNPINRVTKDIIQTVETGKLMPVSFTPKSNDEVSSLVSCYNKLIEKVQDDCERIEKEQHLRNAMYLQMLQMQINPHFLYNTLETLKCLIIMQDEKAEEMAGAIGDFYKGALIDGDDVTRMGDEIYHVQSYLKIMKLRYRKKMDYKINVSDELMNNIALKLSLQPVVENAIIHGIQQKHGLGYIEINVYRKNRKVQIEIVDNGTGIKEEYLKSLQNALSEISEKEKNSHIGLVNVNKRIQLRFGDEYGIQIDSVEGEYTRVILIIPDSNYYTV</sequence>
<dbReference type="GO" id="GO:0016301">
    <property type="term" value="F:kinase activity"/>
    <property type="evidence" value="ECO:0007669"/>
    <property type="project" value="UniProtKB-KW"/>
</dbReference>
<dbReference type="RefSeq" id="WP_249309467.1">
    <property type="nucleotide sequence ID" value="NZ_JACRSZ010000014.1"/>
</dbReference>
<keyword evidence="1" id="KW-0472">Membrane</keyword>
<reference evidence="3 4" key="1">
    <citation type="submission" date="2020-08" db="EMBL/GenBank/DDBJ databases">
        <title>Genome public.</title>
        <authorList>
            <person name="Liu C."/>
            <person name="Sun Q."/>
        </authorList>
    </citation>
    <scope>NUCLEOTIDE SEQUENCE [LARGE SCALE GENOMIC DNA]</scope>
    <source>
        <strain evidence="3 4">NSJ-46</strain>
    </source>
</reference>
<dbReference type="InterPro" id="IPR050640">
    <property type="entry name" value="Bact_2-comp_sensor_kinase"/>
</dbReference>
<comment type="caution">
    <text evidence="3">The sequence shown here is derived from an EMBL/GenBank/DDBJ whole genome shotgun (WGS) entry which is preliminary data.</text>
</comment>
<protein>
    <submittedName>
        <fullName evidence="3">Histidine kinase</fullName>
    </submittedName>
</protein>
<gene>
    <name evidence="3" type="ORF">H8716_13055</name>
</gene>
<dbReference type="PANTHER" id="PTHR34220">
    <property type="entry name" value="SENSOR HISTIDINE KINASE YPDA"/>
    <property type="match status" value="1"/>
</dbReference>
<evidence type="ECO:0000313" key="3">
    <source>
        <dbReference type="EMBL" id="MBC8574001.1"/>
    </source>
</evidence>
<organism evidence="3 4">
    <name type="scientific">Jingyaoa shaoxingensis</name>
    <dbReference type="NCBI Taxonomy" id="2763671"/>
    <lineage>
        <taxon>Bacteria</taxon>
        <taxon>Bacillati</taxon>
        <taxon>Bacillota</taxon>
        <taxon>Clostridia</taxon>
        <taxon>Lachnospirales</taxon>
        <taxon>Lachnospiraceae</taxon>
        <taxon>Jingyaoa</taxon>
    </lineage>
</organism>
<dbReference type="InterPro" id="IPR003594">
    <property type="entry name" value="HATPase_dom"/>
</dbReference>
<evidence type="ECO:0000313" key="4">
    <source>
        <dbReference type="Proteomes" id="UP000657421"/>
    </source>
</evidence>